<dbReference type="Gene3D" id="3.10.450.50">
    <property type="match status" value="1"/>
</dbReference>
<dbReference type="EMBL" id="CAEZYF010000041">
    <property type="protein sequence ID" value="CAB4750302.1"/>
    <property type="molecule type" value="Genomic_DNA"/>
</dbReference>
<reference evidence="3" key="1">
    <citation type="submission" date="2020-05" db="EMBL/GenBank/DDBJ databases">
        <authorList>
            <person name="Chiriac C."/>
            <person name="Salcher M."/>
            <person name="Ghai R."/>
            <person name="Kavagutti S V."/>
        </authorList>
    </citation>
    <scope>NUCLEOTIDE SEQUENCE</scope>
</reference>
<evidence type="ECO:0000313" key="2">
    <source>
        <dbReference type="EMBL" id="CAB4365600.1"/>
    </source>
</evidence>
<dbReference type="SUPFAM" id="SSF54427">
    <property type="entry name" value="NTF2-like"/>
    <property type="match status" value="1"/>
</dbReference>
<dbReference type="Pfam" id="PF13577">
    <property type="entry name" value="SnoaL_4"/>
    <property type="match status" value="1"/>
</dbReference>
<evidence type="ECO:0000313" key="3">
    <source>
        <dbReference type="EMBL" id="CAB4750302.1"/>
    </source>
</evidence>
<name>A0A6J6TRW4_9ZZZZ</name>
<accession>A0A6J6TRW4</accession>
<sequence>MDELSERIARVEARLDIGQLPIRYAMAVDSRDVDTWLSLFVPDVQVGRDTFGREALRGYIEPALRSFKRSLHQICGHRIEMLTADTARGATYCRAEHEVDDRWIVMGICYFDDYRRVDGEWLFSRRREKHWYAADINEHPQSVGFDSWHHEVPPLPDAFETWAPFWASGE</sequence>
<dbReference type="EMBL" id="CAFBOL010000001">
    <property type="protein sequence ID" value="CAB4969948.1"/>
    <property type="molecule type" value="Genomic_DNA"/>
</dbReference>
<dbReference type="InterPro" id="IPR037401">
    <property type="entry name" value="SnoaL-like"/>
</dbReference>
<organism evidence="3">
    <name type="scientific">freshwater metagenome</name>
    <dbReference type="NCBI Taxonomy" id="449393"/>
    <lineage>
        <taxon>unclassified sequences</taxon>
        <taxon>metagenomes</taxon>
        <taxon>ecological metagenomes</taxon>
    </lineage>
</organism>
<feature type="domain" description="SnoaL-like" evidence="1">
    <location>
        <begin position="10"/>
        <end position="127"/>
    </location>
</feature>
<dbReference type="InterPro" id="IPR032710">
    <property type="entry name" value="NTF2-like_dom_sf"/>
</dbReference>
<proteinExistence type="predicted"/>
<evidence type="ECO:0000313" key="4">
    <source>
        <dbReference type="EMBL" id="CAB4969948.1"/>
    </source>
</evidence>
<protein>
    <submittedName>
        <fullName evidence="3">Unannotated protein</fullName>
    </submittedName>
</protein>
<dbReference type="AlphaFoldDB" id="A0A6J6TRW4"/>
<dbReference type="CDD" id="cd00531">
    <property type="entry name" value="NTF2_like"/>
    <property type="match status" value="1"/>
</dbReference>
<evidence type="ECO:0000259" key="1">
    <source>
        <dbReference type="Pfam" id="PF13577"/>
    </source>
</evidence>
<gene>
    <name evidence="3" type="ORF">UFOPK2656_03502</name>
    <name evidence="4" type="ORF">UFOPK3931_00013</name>
    <name evidence="2" type="ORF">UFOPK4189_03342</name>
</gene>
<dbReference type="EMBL" id="CAESGF010000037">
    <property type="protein sequence ID" value="CAB4365600.1"/>
    <property type="molecule type" value="Genomic_DNA"/>
</dbReference>